<keyword evidence="2" id="KW-1185">Reference proteome</keyword>
<organism evidence="1 2">
    <name type="scientific">Liparis tanakae</name>
    <name type="common">Tanaka's snailfish</name>
    <dbReference type="NCBI Taxonomy" id="230148"/>
    <lineage>
        <taxon>Eukaryota</taxon>
        <taxon>Metazoa</taxon>
        <taxon>Chordata</taxon>
        <taxon>Craniata</taxon>
        <taxon>Vertebrata</taxon>
        <taxon>Euteleostomi</taxon>
        <taxon>Actinopterygii</taxon>
        <taxon>Neopterygii</taxon>
        <taxon>Teleostei</taxon>
        <taxon>Neoteleostei</taxon>
        <taxon>Acanthomorphata</taxon>
        <taxon>Eupercaria</taxon>
        <taxon>Perciformes</taxon>
        <taxon>Cottioidei</taxon>
        <taxon>Cottales</taxon>
        <taxon>Liparidae</taxon>
        <taxon>Liparis</taxon>
    </lineage>
</organism>
<dbReference type="AlphaFoldDB" id="A0A4Z2HM69"/>
<protein>
    <submittedName>
        <fullName evidence="1">Uncharacterized protein</fullName>
    </submittedName>
</protein>
<name>A0A4Z2HM69_9TELE</name>
<accession>A0A4Z2HM69</accession>
<proteinExistence type="predicted"/>
<gene>
    <name evidence="1" type="ORF">EYF80_022865</name>
</gene>
<dbReference type="EMBL" id="SRLO01000212">
    <property type="protein sequence ID" value="TNN66948.1"/>
    <property type="molecule type" value="Genomic_DNA"/>
</dbReference>
<comment type="caution">
    <text evidence="1">The sequence shown here is derived from an EMBL/GenBank/DDBJ whole genome shotgun (WGS) entry which is preliminary data.</text>
</comment>
<evidence type="ECO:0000313" key="2">
    <source>
        <dbReference type="Proteomes" id="UP000314294"/>
    </source>
</evidence>
<evidence type="ECO:0000313" key="1">
    <source>
        <dbReference type="EMBL" id="TNN66948.1"/>
    </source>
</evidence>
<sequence length="114" mass="12132">MWLYSVLPDSLPSVLFSGRGLRSCLSGLEIGRPATLIPSEETRRRHAGAAPGCTTTGAAALVMTPRAQTPTSESHALPLTSGSGLWASLCDFAPRDGERLTDELEDCRTTTVKM</sequence>
<reference evidence="1 2" key="1">
    <citation type="submission" date="2019-03" db="EMBL/GenBank/DDBJ databases">
        <title>First draft genome of Liparis tanakae, snailfish: a comprehensive survey of snailfish specific genes.</title>
        <authorList>
            <person name="Kim W."/>
            <person name="Song I."/>
            <person name="Jeong J.-H."/>
            <person name="Kim D."/>
            <person name="Kim S."/>
            <person name="Ryu S."/>
            <person name="Song J.Y."/>
            <person name="Lee S.K."/>
        </authorList>
    </citation>
    <scope>NUCLEOTIDE SEQUENCE [LARGE SCALE GENOMIC DNA]</scope>
    <source>
        <tissue evidence="1">Muscle</tissue>
    </source>
</reference>
<dbReference type="Proteomes" id="UP000314294">
    <property type="component" value="Unassembled WGS sequence"/>
</dbReference>